<protein>
    <recommendedName>
        <fullName evidence="1">Glutathione S-transferase UstS-like C-terminal domain-containing protein</fullName>
    </recommendedName>
</protein>
<evidence type="ECO:0000313" key="3">
    <source>
        <dbReference type="Proteomes" id="UP000274822"/>
    </source>
</evidence>
<name>A0A433QRT7_9FUNG</name>
<organism evidence="2 3">
    <name type="scientific">Jimgerdemannia flammicorona</name>
    <dbReference type="NCBI Taxonomy" id="994334"/>
    <lineage>
        <taxon>Eukaryota</taxon>
        <taxon>Fungi</taxon>
        <taxon>Fungi incertae sedis</taxon>
        <taxon>Mucoromycota</taxon>
        <taxon>Mucoromycotina</taxon>
        <taxon>Endogonomycetes</taxon>
        <taxon>Endogonales</taxon>
        <taxon>Endogonaceae</taxon>
        <taxon>Jimgerdemannia</taxon>
    </lineage>
</organism>
<feature type="domain" description="Glutathione S-transferase UstS-like C-terminal" evidence="1">
    <location>
        <begin position="80"/>
        <end position="155"/>
    </location>
</feature>
<accession>A0A433QRT7</accession>
<sequence>MGLCSIPPTLKLKFNTVPLTFVGIHREIPKICDQGQWPPTVPVIVDPKHDGAIWDSWKIIEYLDEAYPDTPSPFNNNKPLHLFFEAYVNKHLYLLLMKILFLDIYNRLDQLSAAYFRESREKAIGTTLEKFCEDKESARAEFKVALSPIHDALGLTGWISGENGEYRGKFAEVILGS</sequence>
<dbReference type="SUPFAM" id="SSF52833">
    <property type="entry name" value="Thioredoxin-like"/>
    <property type="match status" value="1"/>
</dbReference>
<proteinExistence type="predicted"/>
<dbReference type="Gene3D" id="3.40.30.10">
    <property type="entry name" value="Glutaredoxin"/>
    <property type="match status" value="1"/>
</dbReference>
<reference evidence="2 3" key="1">
    <citation type="journal article" date="2018" name="New Phytol.">
        <title>Phylogenomics of Endogonaceae and evolution of mycorrhizas within Mucoromycota.</title>
        <authorList>
            <person name="Chang Y."/>
            <person name="Desiro A."/>
            <person name="Na H."/>
            <person name="Sandor L."/>
            <person name="Lipzen A."/>
            <person name="Clum A."/>
            <person name="Barry K."/>
            <person name="Grigoriev I.V."/>
            <person name="Martin F.M."/>
            <person name="Stajich J.E."/>
            <person name="Smith M.E."/>
            <person name="Bonito G."/>
            <person name="Spatafora J.W."/>
        </authorList>
    </citation>
    <scope>NUCLEOTIDE SEQUENCE [LARGE SCALE GENOMIC DNA]</scope>
    <source>
        <strain evidence="2 3">AD002</strain>
    </source>
</reference>
<evidence type="ECO:0000259" key="1">
    <source>
        <dbReference type="Pfam" id="PF22041"/>
    </source>
</evidence>
<dbReference type="InterPro" id="IPR036249">
    <property type="entry name" value="Thioredoxin-like_sf"/>
</dbReference>
<dbReference type="Pfam" id="PF22041">
    <property type="entry name" value="GST_C_7"/>
    <property type="match status" value="1"/>
</dbReference>
<dbReference type="Gene3D" id="1.20.1050.10">
    <property type="match status" value="1"/>
</dbReference>
<gene>
    <name evidence="2" type="ORF">BC938DRAFT_475276</name>
</gene>
<evidence type="ECO:0000313" key="2">
    <source>
        <dbReference type="EMBL" id="RUS32478.1"/>
    </source>
</evidence>
<comment type="caution">
    <text evidence="2">The sequence shown here is derived from an EMBL/GenBank/DDBJ whole genome shotgun (WGS) entry which is preliminary data.</text>
</comment>
<dbReference type="EMBL" id="RBNJ01002028">
    <property type="protein sequence ID" value="RUS32478.1"/>
    <property type="molecule type" value="Genomic_DNA"/>
</dbReference>
<dbReference type="AlphaFoldDB" id="A0A433QRT7"/>
<dbReference type="InterPro" id="IPR054416">
    <property type="entry name" value="GST_UstS-like_C"/>
</dbReference>
<dbReference type="Proteomes" id="UP000274822">
    <property type="component" value="Unassembled WGS sequence"/>
</dbReference>
<keyword evidence="3" id="KW-1185">Reference proteome</keyword>